<dbReference type="EC" id="2.7.3.9" evidence="3"/>
<protein>
    <submittedName>
        <fullName evidence="3">Phosphoenolpyruvate--protein phosphotransferase</fullName>
        <ecNumber evidence="3">2.7.3.9</ecNumber>
    </submittedName>
</protein>
<reference evidence="4" key="1">
    <citation type="journal article" date="2019" name="Int. J. Syst. Evol. Microbiol.">
        <title>The Global Catalogue of Microorganisms (GCM) 10K type strain sequencing project: providing services to taxonomists for standard genome sequencing and annotation.</title>
        <authorList>
            <consortium name="The Broad Institute Genomics Platform"/>
            <consortium name="The Broad Institute Genome Sequencing Center for Infectious Disease"/>
            <person name="Wu L."/>
            <person name="Ma J."/>
        </authorList>
    </citation>
    <scope>NUCLEOTIDE SEQUENCE [LARGE SCALE GENOMIC DNA]</scope>
    <source>
        <strain evidence="4">CGMCC 1.15772</strain>
    </source>
</reference>
<proteinExistence type="predicted"/>
<accession>A0ABW1YGX4</accession>
<dbReference type="GO" id="GO:0008965">
    <property type="term" value="F:phosphoenolpyruvate-protein phosphotransferase activity"/>
    <property type="evidence" value="ECO:0007669"/>
    <property type="project" value="UniProtKB-EC"/>
</dbReference>
<dbReference type="RefSeq" id="WP_380083919.1">
    <property type="nucleotide sequence ID" value="NZ_JBHSWD010000002.1"/>
</dbReference>
<dbReference type="SUPFAM" id="SSF51621">
    <property type="entry name" value="Phosphoenolpyruvate/pyruvate domain"/>
    <property type="match status" value="1"/>
</dbReference>
<evidence type="ECO:0000313" key="3">
    <source>
        <dbReference type="EMBL" id="MFC6592797.1"/>
    </source>
</evidence>
<dbReference type="InterPro" id="IPR015813">
    <property type="entry name" value="Pyrv/PenolPyrv_kinase-like_dom"/>
</dbReference>
<dbReference type="InterPro" id="IPR040442">
    <property type="entry name" value="Pyrv_kinase-like_dom_sf"/>
</dbReference>
<comment type="function">
    <text evidence="1">General (non sugar-specific) component of the phosphoenolpyruvate-dependent sugar phosphotransferase system (sugar PTS). This major carbohydrate active-transport system catalyzes the phosphorylation of incoming sugar substrates concomitantly with their translocation across the cell membrane. Enzyme I transfers the phosphoryl group from phosphoenolpyruvate (PEP) to the phosphoryl carrier protein (HPr).</text>
</comment>
<dbReference type="EMBL" id="JBHSWD010000002">
    <property type="protein sequence ID" value="MFC6592797.1"/>
    <property type="molecule type" value="Genomic_DNA"/>
</dbReference>
<comment type="caution">
    <text evidence="3">The sequence shown here is derived from an EMBL/GenBank/DDBJ whole genome shotgun (WGS) entry which is preliminary data.</text>
</comment>
<sequence>MDGDVGSVLVAPSQNALTEAASRAAEQQAERSRLLSLVGTQGRTRDGTRVELAVNIGSPADLDLALEYGAEAVGLYRTEFLYMAADRLPTEEEQYQAYRTVLEGMQGRPVVIRTLDIGGDKALPYLGLPHEENPFLGFRAIRLCLARPDIFRPQLRALLRASVHGQLKIMFPLIATLEEFRAARALLEEERAALTAQGVPVADTEVGLMVEIPAAAVLAPAFAREADFFSVGSNDLIGYAMAADRMNEQVAGLYQPLSPSVLTLIHLTCQGAQSQGRWVGVCGEMGGDPLAVPLLLGLGVTELSMSAPALLPRREQILNLDMERARSVAAEALTLSTAAEVEALVRRSFPELA</sequence>
<keyword evidence="3" id="KW-0808">Transferase</keyword>
<keyword evidence="4" id="KW-1185">Reference proteome</keyword>
<organism evidence="3 4">
    <name type="scientific">Deinococcus lacus</name>
    <dbReference type="NCBI Taxonomy" id="392561"/>
    <lineage>
        <taxon>Bacteria</taxon>
        <taxon>Thermotogati</taxon>
        <taxon>Deinococcota</taxon>
        <taxon>Deinococci</taxon>
        <taxon>Deinococcales</taxon>
        <taxon>Deinococcaceae</taxon>
        <taxon>Deinococcus</taxon>
    </lineage>
</organism>
<gene>
    <name evidence="3" type="primary">ptsP</name>
    <name evidence="3" type="ORF">ACFP81_12850</name>
</gene>
<name>A0ABW1YGX4_9DEIO</name>
<dbReference type="InterPro" id="IPR050499">
    <property type="entry name" value="PEP-utilizing_PTS_enzyme"/>
</dbReference>
<evidence type="ECO:0000259" key="2">
    <source>
        <dbReference type="Pfam" id="PF02896"/>
    </source>
</evidence>
<dbReference type="NCBIfam" id="TIGR01417">
    <property type="entry name" value="PTS_I_fam"/>
    <property type="match status" value="1"/>
</dbReference>
<dbReference type="Gene3D" id="3.20.20.60">
    <property type="entry name" value="Phosphoenolpyruvate-binding domains"/>
    <property type="match status" value="1"/>
</dbReference>
<dbReference type="PANTHER" id="PTHR46244:SF3">
    <property type="entry name" value="PHOSPHOENOLPYRUVATE-PROTEIN PHOSPHOTRANSFERASE"/>
    <property type="match status" value="1"/>
</dbReference>
<dbReference type="Proteomes" id="UP001596297">
    <property type="component" value="Unassembled WGS sequence"/>
</dbReference>
<feature type="domain" description="PEP-utilising enzyme C-terminal" evidence="2">
    <location>
        <begin position="40"/>
        <end position="320"/>
    </location>
</feature>
<dbReference type="PANTHER" id="PTHR46244">
    <property type="entry name" value="PHOSPHOENOLPYRUVATE-PROTEIN PHOSPHOTRANSFERASE"/>
    <property type="match status" value="1"/>
</dbReference>
<dbReference type="Pfam" id="PF02896">
    <property type="entry name" value="PEP-utilizers_C"/>
    <property type="match status" value="1"/>
</dbReference>
<evidence type="ECO:0000256" key="1">
    <source>
        <dbReference type="ARBA" id="ARBA00002728"/>
    </source>
</evidence>
<evidence type="ECO:0000313" key="4">
    <source>
        <dbReference type="Proteomes" id="UP001596297"/>
    </source>
</evidence>
<dbReference type="InterPro" id="IPR006318">
    <property type="entry name" value="PTS_EI-like"/>
</dbReference>
<dbReference type="PRINTS" id="PR01736">
    <property type="entry name" value="PHPHTRNFRASE"/>
</dbReference>
<dbReference type="InterPro" id="IPR000121">
    <property type="entry name" value="PEP_util_C"/>
</dbReference>